<dbReference type="FunFam" id="2.60.40.10:FF:000208">
    <property type="entry name" value="Butyrophilin subfamily 1 member A1"/>
    <property type="match status" value="1"/>
</dbReference>
<keyword evidence="4" id="KW-1133">Transmembrane helix</keyword>
<dbReference type="PROSITE" id="PS50835">
    <property type="entry name" value="IG_LIKE"/>
    <property type="match status" value="1"/>
</dbReference>
<dbReference type="FunFam" id="2.60.40.10:FF:000088">
    <property type="entry name" value="Butyrophilin subfamily 1 member A1"/>
    <property type="match status" value="1"/>
</dbReference>
<feature type="non-terminal residue" evidence="8">
    <location>
        <position position="1"/>
    </location>
</feature>
<accession>A0A643C4F9</accession>
<dbReference type="GO" id="GO:0050852">
    <property type="term" value="P:T cell receptor signaling pathway"/>
    <property type="evidence" value="ECO:0007669"/>
    <property type="project" value="TreeGrafter"/>
</dbReference>
<dbReference type="OrthoDB" id="9049620at2759"/>
<feature type="domain" description="Ig-like" evidence="7">
    <location>
        <begin position="12"/>
        <end position="139"/>
    </location>
</feature>
<evidence type="ECO:0000256" key="5">
    <source>
        <dbReference type="ARBA" id="ARBA00023136"/>
    </source>
</evidence>
<evidence type="ECO:0000313" key="8">
    <source>
        <dbReference type="EMBL" id="KAB0394940.1"/>
    </source>
</evidence>
<proteinExistence type="predicted"/>
<evidence type="ECO:0000256" key="2">
    <source>
        <dbReference type="ARBA" id="ARBA00022692"/>
    </source>
</evidence>
<dbReference type="GO" id="GO:0001817">
    <property type="term" value="P:regulation of cytokine production"/>
    <property type="evidence" value="ECO:0007669"/>
    <property type="project" value="TreeGrafter"/>
</dbReference>
<gene>
    <name evidence="8" type="ORF">E2I00_006387</name>
</gene>
<dbReference type="SMART" id="SM00406">
    <property type="entry name" value="IGv"/>
    <property type="match status" value="1"/>
</dbReference>
<dbReference type="Pfam" id="PF22705">
    <property type="entry name" value="C2-set_3"/>
    <property type="match status" value="1"/>
</dbReference>
<dbReference type="AlphaFoldDB" id="A0A643C4F9"/>
<dbReference type="InterPro" id="IPR003599">
    <property type="entry name" value="Ig_sub"/>
</dbReference>
<reference evidence="8 9" key="1">
    <citation type="journal article" date="2019" name="PLoS ONE">
        <title>Genomic analyses reveal an absence of contemporary introgressive admixture between fin whales and blue whales, despite known hybrids.</title>
        <authorList>
            <person name="Westbury M.V."/>
            <person name="Petersen B."/>
            <person name="Lorenzen E.D."/>
        </authorList>
    </citation>
    <scope>NUCLEOTIDE SEQUENCE [LARGE SCALE GENOMIC DNA]</scope>
    <source>
        <strain evidence="8">FinWhale-01</strain>
    </source>
</reference>
<dbReference type="Proteomes" id="UP000437017">
    <property type="component" value="Unassembled WGS sequence"/>
</dbReference>
<evidence type="ECO:0000313" key="9">
    <source>
        <dbReference type="Proteomes" id="UP000437017"/>
    </source>
</evidence>
<name>A0A643C4F9_BALPH</name>
<evidence type="ECO:0000259" key="7">
    <source>
        <dbReference type="PROSITE" id="PS50835"/>
    </source>
</evidence>
<keyword evidence="6" id="KW-0393">Immunoglobulin domain</keyword>
<evidence type="ECO:0000256" key="3">
    <source>
        <dbReference type="ARBA" id="ARBA00022729"/>
    </source>
</evidence>
<dbReference type="InterPro" id="IPR050504">
    <property type="entry name" value="IgSF_BTN/MOG"/>
</dbReference>
<dbReference type="PANTHER" id="PTHR24100">
    <property type="entry name" value="BUTYROPHILIN"/>
    <property type="match status" value="1"/>
</dbReference>
<evidence type="ECO:0000256" key="1">
    <source>
        <dbReference type="ARBA" id="ARBA00004370"/>
    </source>
</evidence>
<dbReference type="SUPFAM" id="SSF48726">
    <property type="entry name" value="Immunoglobulin"/>
    <property type="match status" value="1"/>
</dbReference>
<dbReference type="Gene3D" id="2.60.40.10">
    <property type="entry name" value="Immunoglobulins"/>
    <property type="match status" value="2"/>
</dbReference>
<dbReference type="Pfam" id="PF07686">
    <property type="entry name" value="V-set"/>
    <property type="match status" value="1"/>
</dbReference>
<comment type="subcellular location">
    <subcellularLocation>
        <location evidence="1">Membrane</location>
    </subcellularLocation>
</comment>
<keyword evidence="5" id="KW-0472">Membrane</keyword>
<dbReference type="InterPro" id="IPR013783">
    <property type="entry name" value="Ig-like_fold"/>
</dbReference>
<dbReference type="SMART" id="SM00409">
    <property type="entry name" value="IG"/>
    <property type="match status" value="1"/>
</dbReference>
<dbReference type="GO" id="GO:0009897">
    <property type="term" value="C:external side of plasma membrane"/>
    <property type="evidence" value="ECO:0007669"/>
    <property type="project" value="TreeGrafter"/>
</dbReference>
<keyword evidence="3" id="KW-0732">Signal</keyword>
<keyword evidence="2" id="KW-0812">Transmembrane</keyword>
<dbReference type="GO" id="GO:0005102">
    <property type="term" value="F:signaling receptor binding"/>
    <property type="evidence" value="ECO:0007669"/>
    <property type="project" value="TreeGrafter"/>
</dbReference>
<dbReference type="EMBL" id="SGJD01002646">
    <property type="protein sequence ID" value="KAB0394940.1"/>
    <property type="molecule type" value="Genomic_DNA"/>
</dbReference>
<protein>
    <recommendedName>
        <fullName evidence="7">Ig-like domain-containing protein</fullName>
    </recommendedName>
</protein>
<dbReference type="InterPro" id="IPR007110">
    <property type="entry name" value="Ig-like_dom"/>
</dbReference>
<keyword evidence="9" id="KW-1185">Reference proteome</keyword>
<dbReference type="PANTHER" id="PTHR24100:SF133">
    <property type="entry name" value="BUTYROPHILIN-LIKE PROTEIN 10 PSEUDOGENE-RELATED"/>
    <property type="match status" value="1"/>
</dbReference>
<organism evidence="8 9">
    <name type="scientific">Balaenoptera physalus</name>
    <name type="common">Fin whale</name>
    <name type="synonym">Balaena physalus</name>
    <dbReference type="NCBI Taxonomy" id="9770"/>
    <lineage>
        <taxon>Eukaryota</taxon>
        <taxon>Metazoa</taxon>
        <taxon>Chordata</taxon>
        <taxon>Craniata</taxon>
        <taxon>Vertebrata</taxon>
        <taxon>Euteleostomi</taxon>
        <taxon>Mammalia</taxon>
        <taxon>Eutheria</taxon>
        <taxon>Laurasiatheria</taxon>
        <taxon>Artiodactyla</taxon>
        <taxon>Whippomorpha</taxon>
        <taxon>Cetacea</taxon>
        <taxon>Mysticeti</taxon>
        <taxon>Balaenopteridae</taxon>
        <taxon>Balaenoptera</taxon>
    </lineage>
</organism>
<dbReference type="InterPro" id="IPR013106">
    <property type="entry name" value="Ig_V-set"/>
</dbReference>
<sequence>TAETRGQDAFLPSCSTIFVLLQLRSILLDLSLQGKADFKVFGPGKPVQVMVGEDAELPCYLSPDISAEDMELRWYTDQPSKAVHVHGRGEDVQQEHSELYRGRTTFSQAAVIIHNVTTFDNGTFHCQFNSTMSEEAMLCLRVAGLGMEPIIRVQVDQDEGVWAECTSAAWYAEPQVEWRDFRGHTLPSVINRSASPTTGLWTAVSNVTLQYGAVKGLSCPIFNPLLLEKKVDKIDLPGECSVLAFKDGKSTTELLFEQELPNNPSRFDQDPCMLDWEQFPSRR</sequence>
<comment type="caution">
    <text evidence="8">The sequence shown here is derived from an EMBL/GenBank/DDBJ whole genome shotgun (WGS) entry which is preliminary data.</text>
</comment>
<evidence type="ECO:0000256" key="6">
    <source>
        <dbReference type="ARBA" id="ARBA00023319"/>
    </source>
</evidence>
<dbReference type="InterPro" id="IPR053896">
    <property type="entry name" value="BTN3A2-like_Ig-C"/>
</dbReference>
<evidence type="ECO:0000256" key="4">
    <source>
        <dbReference type="ARBA" id="ARBA00022989"/>
    </source>
</evidence>
<dbReference type="InterPro" id="IPR036179">
    <property type="entry name" value="Ig-like_dom_sf"/>
</dbReference>